<comment type="caution">
    <text evidence="3">The sequence shown here is derived from an EMBL/GenBank/DDBJ whole genome shotgun (WGS) entry which is preliminary data.</text>
</comment>
<name>A0ABN1FZH6_9PROT</name>
<evidence type="ECO:0000259" key="2">
    <source>
        <dbReference type="Pfam" id="PF01478"/>
    </source>
</evidence>
<dbReference type="Proteomes" id="UP001501588">
    <property type="component" value="Unassembled WGS sequence"/>
</dbReference>
<reference evidence="3 4" key="1">
    <citation type="journal article" date="2019" name="Int. J. Syst. Evol. Microbiol.">
        <title>The Global Catalogue of Microorganisms (GCM) 10K type strain sequencing project: providing services to taxonomists for standard genome sequencing and annotation.</title>
        <authorList>
            <consortium name="The Broad Institute Genomics Platform"/>
            <consortium name="The Broad Institute Genome Sequencing Center for Infectious Disease"/>
            <person name="Wu L."/>
            <person name="Ma J."/>
        </authorList>
    </citation>
    <scope>NUCLEOTIDE SEQUENCE [LARGE SCALE GENOMIC DNA]</scope>
    <source>
        <strain evidence="3 4">JCM 9933</strain>
    </source>
</reference>
<keyword evidence="1" id="KW-0812">Transmembrane</keyword>
<evidence type="ECO:0000313" key="4">
    <source>
        <dbReference type="Proteomes" id="UP001501588"/>
    </source>
</evidence>
<organism evidence="3 4">
    <name type="scientific">Craurococcus roseus</name>
    <dbReference type="NCBI Taxonomy" id="77585"/>
    <lineage>
        <taxon>Bacteria</taxon>
        <taxon>Pseudomonadati</taxon>
        <taxon>Pseudomonadota</taxon>
        <taxon>Alphaproteobacteria</taxon>
        <taxon>Acetobacterales</taxon>
        <taxon>Acetobacteraceae</taxon>
        <taxon>Craurococcus</taxon>
    </lineage>
</organism>
<protein>
    <recommendedName>
        <fullName evidence="2">Prepilin type IV endopeptidase peptidase domain-containing protein</fullName>
    </recommendedName>
</protein>
<feature type="transmembrane region" description="Helical" evidence="1">
    <location>
        <begin position="183"/>
        <end position="207"/>
    </location>
</feature>
<feature type="transmembrane region" description="Helical" evidence="1">
    <location>
        <begin position="140"/>
        <end position="171"/>
    </location>
</feature>
<feature type="transmembrane region" description="Helical" evidence="1">
    <location>
        <begin position="106"/>
        <end position="128"/>
    </location>
</feature>
<dbReference type="InterPro" id="IPR000045">
    <property type="entry name" value="Prepilin_IV_endopep_pep"/>
</dbReference>
<dbReference type="RefSeq" id="WP_343897535.1">
    <property type="nucleotide sequence ID" value="NZ_BAAAFZ010000076.1"/>
</dbReference>
<evidence type="ECO:0000313" key="3">
    <source>
        <dbReference type="EMBL" id="GAA0601018.1"/>
    </source>
</evidence>
<dbReference type="Pfam" id="PF01478">
    <property type="entry name" value="Peptidase_A24"/>
    <property type="match status" value="1"/>
</dbReference>
<feature type="domain" description="Prepilin type IV endopeptidase peptidase" evidence="2">
    <location>
        <begin position="64"/>
        <end position="162"/>
    </location>
</feature>
<keyword evidence="4" id="KW-1185">Reference proteome</keyword>
<dbReference type="EMBL" id="BAAAFZ010000076">
    <property type="protein sequence ID" value="GAA0601018.1"/>
    <property type="molecule type" value="Genomic_DNA"/>
</dbReference>
<gene>
    <name evidence="3" type="ORF">GCM10009416_43630</name>
</gene>
<sequence>MAALALAAGCAGAVLGAAGAGLARRLGGDAPGDDSLAPAAASGALLAPPAALLLPPEDWGSAAIFGAFLLGIAWLDLRAGVVHVGLAAPLALIGLAKGALGDALPAAAVGAALGYLLCVGVEHAFRALRGRDGLGRGDAWVLGAAGAWVGPGGLGPVLALAAGGALLVVLVRDRGLDRGASLPFAPALATAAWFVWLAGGGAAAAGWDRPP</sequence>
<proteinExistence type="predicted"/>
<keyword evidence="1" id="KW-1133">Transmembrane helix</keyword>
<feature type="transmembrane region" description="Helical" evidence="1">
    <location>
        <begin position="82"/>
        <end position="100"/>
    </location>
</feature>
<accession>A0ABN1FZH6</accession>
<evidence type="ECO:0000256" key="1">
    <source>
        <dbReference type="SAM" id="Phobius"/>
    </source>
</evidence>
<keyword evidence="1" id="KW-0472">Membrane</keyword>